<sequence>MFECIRCTKQAAEEEAEEVRQSGTPTRKEAVKSLTAQIKDIVLKFSGAYKQLKPSSCTGTSSYRKGLRSSYADSEANSEGVQYPYMGGVSSGSTPPCDLRENFTGGRTEQRFIGSTSGVQTTTTTVHEPVVPEPEAVVEEEKEETKVWVAQVEPGVDITFVALPNGANDLRRIRFNREMFDKWQAQVWWGENYDRIRELYNVQKFNRTALNTPPASEDEQRDSSHSRQLSGQDSPVAAWLNNDSTQRNQYYNQPSEMTMYQGNNVQNMHAAGSSRTFYKDEFSFSNFSEIESEWIEQDEPGVFVTIRQFHDGSKELRRVKFSRQRFGDEAARKWWEENRERIQAQYL</sequence>
<name>A0A1S2YZK4_CICAR</name>
<dbReference type="Proteomes" id="UP000087171">
    <property type="component" value="Chromosome Ca8"/>
</dbReference>
<dbReference type="GO" id="GO:0005634">
    <property type="term" value="C:nucleus"/>
    <property type="evidence" value="ECO:0007669"/>
    <property type="project" value="UniProtKB-SubCell"/>
</dbReference>
<dbReference type="KEGG" id="cam:101514976"/>
<dbReference type="eggNOG" id="ENOG502QU4N">
    <property type="taxonomic scope" value="Eukaryota"/>
</dbReference>
<comment type="subcellular location">
    <subcellularLocation>
        <location evidence="1">Nucleus</location>
    </subcellularLocation>
</comment>
<dbReference type="InterPro" id="IPR027988">
    <property type="entry name" value="BRX_N"/>
</dbReference>
<dbReference type="PROSITE" id="PS51514">
    <property type="entry name" value="BRX"/>
    <property type="match status" value="2"/>
</dbReference>
<evidence type="ECO:0000256" key="1">
    <source>
        <dbReference type="ARBA" id="ARBA00004123"/>
    </source>
</evidence>
<comment type="similarity">
    <text evidence="2">Belongs to the BRX family.</text>
</comment>
<evidence type="ECO:0000313" key="6">
    <source>
        <dbReference type="Proteomes" id="UP000087171"/>
    </source>
</evidence>
<dbReference type="GeneID" id="101514976"/>
<feature type="domain" description="BRX" evidence="5">
    <location>
        <begin position="146"/>
        <end position="201"/>
    </location>
</feature>
<evidence type="ECO:0000256" key="3">
    <source>
        <dbReference type="ARBA" id="ARBA00023242"/>
    </source>
</evidence>
<dbReference type="InterPro" id="IPR044532">
    <property type="entry name" value="BRX-like"/>
</dbReference>
<evidence type="ECO:0000259" key="5">
    <source>
        <dbReference type="PROSITE" id="PS51514"/>
    </source>
</evidence>
<dbReference type="OrthoDB" id="1388561at2759"/>
<organism evidence="6 7">
    <name type="scientific">Cicer arietinum</name>
    <name type="common">Chickpea</name>
    <name type="synonym">Garbanzo</name>
    <dbReference type="NCBI Taxonomy" id="3827"/>
    <lineage>
        <taxon>Eukaryota</taxon>
        <taxon>Viridiplantae</taxon>
        <taxon>Streptophyta</taxon>
        <taxon>Embryophyta</taxon>
        <taxon>Tracheophyta</taxon>
        <taxon>Spermatophyta</taxon>
        <taxon>Magnoliopsida</taxon>
        <taxon>eudicotyledons</taxon>
        <taxon>Gunneridae</taxon>
        <taxon>Pentapetalae</taxon>
        <taxon>rosids</taxon>
        <taxon>fabids</taxon>
        <taxon>Fabales</taxon>
        <taxon>Fabaceae</taxon>
        <taxon>Papilionoideae</taxon>
        <taxon>50 kb inversion clade</taxon>
        <taxon>NPAAA clade</taxon>
        <taxon>Hologalegina</taxon>
        <taxon>IRL clade</taxon>
        <taxon>Cicereae</taxon>
        <taxon>Cicer</taxon>
    </lineage>
</organism>
<dbReference type="AlphaFoldDB" id="A0A1S2YZK4"/>
<keyword evidence="3" id="KW-0539">Nucleus</keyword>
<dbReference type="Pfam" id="PF13713">
    <property type="entry name" value="BRX_N"/>
    <property type="match status" value="1"/>
</dbReference>
<gene>
    <name evidence="7" type="primary">LOC101514976</name>
</gene>
<keyword evidence="6" id="KW-1185">Reference proteome</keyword>
<dbReference type="PANTHER" id="PTHR46058:SF26">
    <property type="entry name" value="PROTEIN BREVIS RADIX-LIKE 1"/>
    <property type="match status" value="1"/>
</dbReference>
<proteinExistence type="inferred from homology"/>
<dbReference type="STRING" id="3827.A0A1S2YZK4"/>
<dbReference type="PaxDb" id="3827-XP_004512410.1"/>
<accession>A0A1S2YZK4</accession>
<feature type="domain" description="BRX" evidence="5">
    <location>
        <begin position="292"/>
        <end position="347"/>
    </location>
</feature>
<evidence type="ECO:0000313" key="7">
    <source>
        <dbReference type="RefSeq" id="XP_004512410.1"/>
    </source>
</evidence>
<dbReference type="PANTHER" id="PTHR46058">
    <property type="entry name" value="PROTEIN BREVIS RADIX-LIKE 1"/>
    <property type="match status" value="1"/>
</dbReference>
<dbReference type="Pfam" id="PF08381">
    <property type="entry name" value="BRX"/>
    <property type="match status" value="2"/>
</dbReference>
<dbReference type="RefSeq" id="XP_004512410.1">
    <property type="nucleotide sequence ID" value="XM_004512353.3"/>
</dbReference>
<protein>
    <submittedName>
        <fullName evidence="7">Protein Brevis radix-like 1 isoform X1</fullName>
    </submittedName>
</protein>
<feature type="region of interest" description="Disordered" evidence="4">
    <location>
        <begin position="210"/>
        <end position="243"/>
    </location>
</feature>
<reference evidence="7" key="2">
    <citation type="submission" date="2025-08" db="UniProtKB">
        <authorList>
            <consortium name="RefSeq"/>
        </authorList>
    </citation>
    <scope>IDENTIFICATION</scope>
    <source>
        <tissue evidence="7">Etiolated seedlings</tissue>
    </source>
</reference>
<dbReference type="InterPro" id="IPR013591">
    <property type="entry name" value="Brevis_radix_dom"/>
</dbReference>
<evidence type="ECO:0000256" key="2">
    <source>
        <dbReference type="ARBA" id="ARBA00009057"/>
    </source>
</evidence>
<evidence type="ECO:0000256" key="4">
    <source>
        <dbReference type="SAM" id="MobiDB-lite"/>
    </source>
</evidence>
<reference evidence="6" key="1">
    <citation type="journal article" date="2013" name="Nat. Biotechnol.">
        <title>Draft genome sequence of chickpea (Cicer arietinum) provides a resource for trait improvement.</title>
        <authorList>
            <person name="Varshney R.K."/>
            <person name="Song C."/>
            <person name="Saxena R.K."/>
            <person name="Azam S."/>
            <person name="Yu S."/>
            <person name="Sharpe A.G."/>
            <person name="Cannon S."/>
            <person name="Baek J."/>
            <person name="Rosen B.D."/>
            <person name="Tar'an B."/>
            <person name="Millan T."/>
            <person name="Zhang X."/>
            <person name="Ramsay L.D."/>
            <person name="Iwata A."/>
            <person name="Wang Y."/>
            <person name="Nelson W."/>
            <person name="Farmer A.D."/>
            <person name="Gaur P.M."/>
            <person name="Soderlund C."/>
            <person name="Penmetsa R.V."/>
            <person name="Xu C."/>
            <person name="Bharti A.K."/>
            <person name="He W."/>
            <person name="Winter P."/>
            <person name="Zhao S."/>
            <person name="Hane J.K."/>
            <person name="Carrasquilla-Garcia N."/>
            <person name="Condie J.A."/>
            <person name="Upadhyaya H.D."/>
            <person name="Luo M.C."/>
            <person name="Thudi M."/>
            <person name="Gowda C.L."/>
            <person name="Singh N.P."/>
            <person name="Lichtenzveig J."/>
            <person name="Gali K.K."/>
            <person name="Rubio J."/>
            <person name="Nadarajan N."/>
            <person name="Dolezel J."/>
            <person name="Bansal K.C."/>
            <person name="Xu X."/>
            <person name="Edwards D."/>
            <person name="Zhang G."/>
            <person name="Kahl G."/>
            <person name="Gil J."/>
            <person name="Singh K.B."/>
            <person name="Datta S.K."/>
            <person name="Jackson S.A."/>
            <person name="Wang J."/>
            <person name="Cook D.R."/>
        </authorList>
    </citation>
    <scope>NUCLEOTIDE SEQUENCE [LARGE SCALE GENOMIC DNA]</scope>
    <source>
        <strain evidence="6">cv. CDC Frontier</strain>
    </source>
</reference>